<keyword evidence="3" id="KW-1185">Reference proteome</keyword>
<dbReference type="Proteomes" id="UP000433101">
    <property type="component" value="Unassembled WGS sequence"/>
</dbReference>
<organism evidence="2 3">
    <name type="scientific">Stappia sediminis</name>
    <dbReference type="NCBI Taxonomy" id="2692190"/>
    <lineage>
        <taxon>Bacteria</taxon>
        <taxon>Pseudomonadati</taxon>
        <taxon>Pseudomonadota</taxon>
        <taxon>Alphaproteobacteria</taxon>
        <taxon>Hyphomicrobiales</taxon>
        <taxon>Stappiaceae</taxon>
        <taxon>Stappia</taxon>
    </lineage>
</organism>
<name>A0A7X3LW36_9HYPH</name>
<protein>
    <submittedName>
        <fullName evidence="2">Uncharacterized protein</fullName>
    </submittedName>
</protein>
<dbReference type="EMBL" id="WUMV01000007">
    <property type="protein sequence ID" value="MXN66206.1"/>
    <property type="molecule type" value="Genomic_DNA"/>
</dbReference>
<sequence length="225" mass="25287">MTKTPLQNRVSPDGSITATPARGSMFGNRGGRIHDPETKTLLSRRWASKHWICCVLSFKGRKRELMGESYTELFFLDEVTALAAGHRPCFECRRKDFVRFAAAWARAFDLAIPPRAGEMDKVLHEERLEHRAKRTYRREFSSLPDGAVIREGDRFLAVRGKELLPWSFDGYGTGVTRPEAGEAEVLTPPATLAVLKNDYLPQWHESASPAGESDEVTVRSSPKDP</sequence>
<accession>A0A7X3LW36</accession>
<feature type="compositionally biased region" description="Polar residues" evidence="1">
    <location>
        <begin position="1"/>
        <end position="18"/>
    </location>
</feature>
<feature type="region of interest" description="Disordered" evidence="1">
    <location>
        <begin position="203"/>
        <end position="225"/>
    </location>
</feature>
<reference evidence="2 3" key="1">
    <citation type="submission" date="2019-12" db="EMBL/GenBank/DDBJ databases">
        <authorList>
            <person name="Li M."/>
        </authorList>
    </citation>
    <scope>NUCLEOTIDE SEQUENCE [LARGE SCALE GENOMIC DNA]</scope>
    <source>
        <strain evidence="2 3">GBMRC 2046</strain>
    </source>
</reference>
<comment type="caution">
    <text evidence="2">The sequence shown here is derived from an EMBL/GenBank/DDBJ whole genome shotgun (WGS) entry which is preliminary data.</text>
</comment>
<evidence type="ECO:0000313" key="3">
    <source>
        <dbReference type="Proteomes" id="UP000433101"/>
    </source>
</evidence>
<dbReference type="AlphaFoldDB" id="A0A7X3LW36"/>
<evidence type="ECO:0000256" key="1">
    <source>
        <dbReference type="SAM" id="MobiDB-lite"/>
    </source>
</evidence>
<proteinExistence type="predicted"/>
<evidence type="ECO:0000313" key="2">
    <source>
        <dbReference type="EMBL" id="MXN66206.1"/>
    </source>
</evidence>
<feature type="region of interest" description="Disordered" evidence="1">
    <location>
        <begin position="1"/>
        <end position="32"/>
    </location>
</feature>
<gene>
    <name evidence="2" type="ORF">GR183_14925</name>
</gene>